<accession>A0A8S3IAX5</accession>
<dbReference type="AlphaFoldDB" id="A0A8S3IAX5"/>
<dbReference type="Proteomes" id="UP000676336">
    <property type="component" value="Unassembled WGS sequence"/>
</dbReference>
<comment type="caution">
    <text evidence="1">The sequence shown here is derived from an EMBL/GenBank/DDBJ whole genome shotgun (WGS) entry which is preliminary data.</text>
</comment>
<evidence type="ECO:0000313" key="1">
    <source>
        <dbReference type="EMBL" id="CAF5194662.1"/>
    </source>
</evidence>
<dbReference type="EMBL" id="CAJOBI010328081">
    <property type="protein sequence ID" value="CAF5194662.1"/>
    <property type="molecule type" value="Genomic_DNA"/>
</dbReference>
<sequence length="84" mass="9567">MAEPLSTNVTIEPCLEPSVYEYSLDGEKVKSTQSMSDHFTKILSRMELNDLRSEDAVVESSNEEERRIANGAKNTFGTFFEQMR</sequence>
<organism evidence="1 2">
    <name type="scientific">Rotaria magnacalcarata</name>
    <dbReference type="NCBI Taxonomy" id="392030"/>
    <lineage>
        <taxon>Eukaryota</taxon>
        <taxon>Metazoa</taxon>
        <taxon>Spiralia</taxon>
        <taxon>Gnathifera</taxon>
        <taxon>Rotifera</taxon>
        <taxon>Eurotatoria</taxon>
        <taxon>Bdelloidea</taxon>
        <taxon>Philodinida</taxon>
        <taxon>Philodinidae</taxon>
        <taxon>Rotaria</taxon>
    </lineage>
</organism>
<gene>
    <name evidence="1" type="ORF">SMN809_LOCUS73529</name>
</gene>
<protein>
    <submittedName>
        <fullName evidence="1">Uncharacterized protein</fullName>
    </submittedName>
</protein>
<name>A0A8S3IAX5_9BILA</name>
<evidence type="ECO:0000313" key="2">
    <source>
        <dbReference type="Proteomes" id="UP000676336"/>
    </source>
</evidence>
<proteinExistence type="predicted"/>
<reference evidence="1" key="1">
    <citation type="submission" date="2021-02" db="EMBL/GenBank/DDBJ databases">
        <authorList>
            <person name="Nowell W R."/>
        </authorList>
    </citation>
    <scope>NUCLEOTIDE SEQUENCE</scope>
</reference>